<comment type="caution">
    <text evidence="2">The sequence shown here is derived from an EMBL/GenBank/DDBJ whole genome shotgun (WGS) entry which is preliminary data.</text>
</comment>
<name>A0A3D8RKH4_9EURO</name>
<dbReference type="AlphaFoldDB" id="A0A3D8RKH4"/>
<dbReference type="EMBL" id="PVWQ01000008">
    <property type="protein sequence ID" value="RDW74545.1"/>
    <property type="molecule type" value="Genomic_DNA"/>
</dbReference>
<gene>
    <name evidence="2" type="ORF">DSM5745_07207</name>
</gene>
<sequence length="142" mass="15478">MAANEFYNQGPPHPQHAQAELDSIAVSERLLSTPADERHDPAIELSPSPMITRLTAVRIDTRAAATPRRATTSSRNSPTTLPRVVTSSLTRKARRRNLAERRRTAGVWEPVWRLSAAASCARKPANAASTALSAARCAKRTE</sequence>
<accession>A0A3D8RKH4</accession>
<keyword evidence="3" id="KW-1185">Reference proteome</keyword>
<evidence type="ECO:0000256" key="1">
    <source>
        <dbReference type="SAM" id="MobiDB-lite"/>
    </source>
</evidence>
<protein>
    <submittedName>
        <fullName evidence="2">Uncharacterized protein</fullName>
    </submittedName>
</protein>
<dbReference type="Proteomes" id="UP000256690">
    <property type="component" value="Unassembled WGS sequence"/>
</dbReference>
<evidence type="ECO:0000313" key="2">
    <source>
        <dbReference type="EMBL" id="RDW74545.1"/>
    </source>
</evidence>
<feature type="compositionally biased region" description="Low complexity" evidence="1">
    <location>
        <begin position="63"/>
        <end position="80"/>
    </location>
</feature>
<dbReference type="RefSeq" id="XP_026602313.1">
    <property type="nucleotide sequence ID" value="XM_026749223.1"/>
</dbReference>
<evidence type="ECO:0000313" key="3">
    <source>
        <dbReference type="Proteomes" id="UP000256690"/>
    </source>
</evidence>
<reference evidence="2 3" key="1">
    <citation type="journal article" date="2018" name="IMA Fungus">
        <title>IMA Genome-F 9: Draft genome sequence of Annulohypoxylon stygium, Aspergillus mulundensis, Berkeleyomyces basicola (syn. Thielaviopsis basicola), Ceratocystis smalleyi, two Cercospora beticola strains, Coleophoma cylindrospora, Fusarium fracticaudum, Phialophora cf. hyalina, and Morchella septimelata.</title>
        <authorList>
            <person name="Wingfield B.D."/>
            <person name="Bills G.F."/>
            <person name="Dong Y."/>
            <person name="Huang W."/>
            <person name="Nel W.J."/>
            <person name="Swalarsk-Parry B.S."/>
            <person name="Vaghefi N."/>
            <person name="Wilken P.M."/>
            <person name="An Z."/>
            <person name="de Beer Z.W."/>
            <person name="De Vos L."/>
            <person name="Chen L."/>
            <person name="Duong T.A."/>
            <person name="Gao Y."/>
            <person name="Hammerbacher A."/>
            <person name="Kikkert J.R."/>
            <person name="Li Y."/>
            <person name="Li H."/>
            <person name="Li K."/>
            <person name="Li Q."/>
            <person name="Liu X."/>
            <person name="Ma X."/>
            <person name="Naidoo K."/>
            <person name="Pethybridge S.J."/>
            <person name="Sun J."/>
            <person name="Steenkamp E.T."/>
            <person name="van der Nest M.A."/>
            <person name="van Wyk S."/>
            <person name="Wingfield M.J."/>
            <person name="Xiong C."/>
            <person name="Yue Q."/>
            <person name="Zhang X."/>
        </authorList>
    </citation>
    <scope>NUCLEOTIDE SEQUENCE [LARGE SCALE GENOMIC DNA]</scope>
    <source>
        <strain evidence="2 3">DSM 5745</strain>
    </source>
</reference>
<dbReference type="GeneID" id="38117577"/>
<organism evidence="2 3">
    <name type="scientific">Aspergillus mulundensis</name>
    <dbReference type="NCBI Taxonomy" id="1810919"/>
    <lineage>
        <taxon>Eukaryota</taxon>
        <taxon>Fungi</taxon>
        <taxon>Dikarya</taxon>
        <taxon>Ascomycota</taxon>
        <taxon>Pezizomycotina</taxon>
        <taxon>Eurotiomycetes</taxon>
        <taxon>Eurotiomycetidae</taxon>
        <taxon>Eurotiales</taxon>
        <taxon>Aspergillaceae</taxon>
        <taxon>Aspergillus</taxon>
        <taxon>Aspergillus subgen. Nidulantes</taxon>
    </lineage>
</organism>
<feature type="region of interest" description="Disordered" evidence="1">
    <location>
        <begin position="63"/>
        <end position="101"/>
    </location>
</feature>
<proteinExistence type="predicted"/>